<dbReference type="InParanoid" id="A0A165MIJ6"/>
<gene>
    <name evidence="1" type="ORF">NEOLEDRAFT_1173599</name>
</gene>
<feature type="non-terminal residue" evidence="1">
    <location>
        <position position="214"/>
    </location>
</feature>
<name>A0A165MIJ6_9AGAM</name>
<evidence type="ECO:0000313" key="2">
    <source>
        <dbReference type="Proteomes" id="UP000076761"/>
    </source>
</evidence>
<sequence length="214" mass="24283">MADPPLDLTCYLQCILSRHDVGTGILYLNSRDRSAMDQVYGKVSVDAGLNAPGIIQLFQVLLLFVVDNVNSAMDVAMIYDYTIKEFGNYDKIQYTNSSRSLIFYPSFAFCHSRMTEPVTTTEPSSGNNRIRCPFFLRMENHDLDRTTLAWYTNCRHVADIDSYDQSHVLRCLPLITIPIPVCAICATTGITIIKAHKQKKIFPQTDDLLTKLMR</sequence>
<proteinExistence type="predicted"/>
<dbReference type="OrthoDB" id="3203775at2759"/>
<reference evidence="1 2" key="1">
    <citation type="journal article" date="2016" name="Mol. Biol. Evol.">
        <title>Comparative Genomics of Early-Diverging Mushroom-Forming Fungi Provides Insights into the Origins of Lignocellulose Decay Capabilities.</title>
        <authorList>
            <person name="Nagy L.G."/>
            <person name="Riley R."/>
            <person name="Tritt A."/>
            <person name="Adam C."/>
            <person name="Daum C."/>
            <person name="Floudas D."/>
            <person name="Sun H."/>
            <person name="Yadav J.S."/>
            <person name="Pangilinan J."/>
            <person name="Larsson K.H."/>
            <person name="Matsuura K."/>
            <person name="Barry K."/>
            <person name="Labutti K."/>
            <person name="Kuo R."/>
            <person name="Ohm R.A."/>
            <person name="Bhattacharya S.S."/>
            <person name="Shirouzu T."/>
            <person name="Yoshinaga Y."/>
            <person name="Martin F.M."/>
            <person name="Grigoriev I.V."/>
            <person name="Hibbett D.S."/>
        </authorList>
    </citation>
    <scope>NUCLEOTIDE SEQUENCE [LARGE SCALE GENOMIC DNA]</scope>
    <source>
        <strain evidence="1 2">HHB14362 ss-1</strain>
    </source>
</reference>
<dbReference type="EMBL" id="KV425685">
    <property type="protein sequence ID" value="KZT18374.1"/>
    <property type="molecule type" value="Genomic_DNA"/>
</dbReference>
<accession>A0A165MIJ6</accession>
<keyword evidence="2" id="KW-1185">Reference proteome</keyword>
<evidence type="ECO:0000313" key="1">
    <source>
        <dbReference type="EMBL" id="KZT18374.1"/>
    </source>
</evidence>
<protein>
    <submittedName>
        <fullName evidence="1">Uncharacterized protein</fullName>
    </submittedName>
</protein>
<organism evidence="1 2">
    <name type="scientific">Neolentinus lepideus HHB14362 ss-1</name>
    <dbReference type="NCBI Taxonomy" id="1314782"/>
    <lineage>
        <taxon>Eukaryota</taxon>
        <taxon>Fungi</taxon>
        <taxon>Dikarya</taxon>
        <taxon>Basidiomycota</taxon>
        <taxon>Agaricomycotina</taxon>
        <taxon>Agaricomycetes</taxon>
        <taxon>Gloeophyllales</taxon>
        <taxon>Gloeophyllaceae</taxon>
        <taxon>Neolentinus</taxon>
    </lineage>
</organism>
<dbReference type="AlphaFoldDB" id="A0A165MIJ6"/>
<dbReference type="Proteomes" id="UP000076761">
    <property type="component" value="Unassembled WGS sequence"/>
</dbReference>